<proteinExistence type="predicted"/>
<dbReference type="EMBL" id="GU580941">
    <property type="protein sequence ID" value="ADD80944.1"/>
    <property type="molecule type" value="Genomic_DNA"/>
</dbReference>
<dbReference type="RefSeq" id="YP_009017667.1">
    <property type="nucleotide sequence ID" value="NC_023735.1"/>
</dbReference>
<dbReference type="KEGG" id="vg:18565630"/>
<keyword evidence="1" id="KW-0472">Membrane</keyword>
<dbReference type="Proteomes" id="UP000002347">
    <property type="component" value="Segment"/>
</dbReference>
<keyword evidence="1" id="KW-1133">Transmembrane helix</keyword>
<evidence type="ECO:0000313" key="3">
    <source>
        <dbReference type="Proteomes" id="UP000002347"/>
    </source>
</evidence>
<evidence type="ECO:0000256" key="1">
    <source>
        <dbReference type="SAM" id="Phobius"/>
    </source>
</evidence>
<protein>
    <submittedName>
        <fullName evidence="2">Gp053</fullName>
    </submittedName>
</protein>
<name>D4P7G4_9CAUD</name>
<organism evidence="2 3">
    <name type="scientific">Rhodococcus phage ReqiPepy6</name>
    <dbReference type="NCBI Taxonomy" id="691965"/>
    <lineage>
        <taxon>Viruses</taxon>
        <taxon>Duplodnaviria</taxon>
        <taxon>Heunggongvirae</taxon>
        <taxon>Uroviricota</taxon>
        <taxon>Caudoviricetes</taxon>
        <taxon>Pepyhexavirus</taxon>
        <taxon>Pepyhexavirus pepy6</taxon>
    </lineage>
</organism>
<dbReference type="OrthoDB" id="37766at10239"/>
<reference evidence="2 3" key="1">
    <citation type="journal article" date="2011" name="Appl. Environ. Microbiol.">
        <title>Genomic and functional analyses of Rhodococcus equi phages ReqiPepy6, ReqiPoco6, ReqiPine5, and ReqiDocB7.</title>
        <authorList>
            <person name="Summer E.J."/>
            <person name="Liu M."/>
            <person name="Gill J.J."/>
            <person name="Grant M."/>
            <person name="Chan-Cortes T.N."/>
            <person name="Ferguson L."/>
            <person name="Janes C."/>
            <person name="Lange K."/>
            <person name="Bertoli M."/>
            <person name="Moore C."/>
            <person name="Orchard R.C."/>
            <person name="Cohen N."/>
            <person name="Young R."/>
        </authorList>
    </citation>
    <scope>NUCLEOTIDE SEQUENCE [LARGE SCALE GENOMIC DNA]</scope>
</reference>
<dbReference type="GeneID" id="18565630"/>
<keyword evidence="3" id="KW-1185">Reference proteome</keyword>
<accession>D4P7G4</accession>
<sequence length="93" mass="10883">MSAYNSFNDFLANNPQWIIFISIALPWVGLMMLVMFFEKGRKKHKAVRKAYKAGELQKRPSRRTNLTVVEPVSNRKDVPSDYFDRVNEFRASL</sequence>
<evidence type="ECO:0000313" key="2">
    <source>
        <dbReference type="EMBL" id="ADD80944.1"/>
    </source>
</evidence>
<keyword evidence="1" id="KW-0812">Transmembrane</keyword>
<gene>
    <name evidence="2" type="ORF">Pepy6gene053</name>
</gene>
<feature type="transmembrane region" description="Helical" evidence="1">
    <location>
        <begin position="17"/>
        <end position="37"/>
    </location>
</feature>